<reference evidence="2 3" key="1">
    <citation type="journal article" date="2020" name="Cell">
        <title>Large-Scale Comparative Analyses of Tick Genomes Elucidate Their Genetic Diversity and Vector Capacities.</title>
        <authorList>
            <consortium name="Tick Genome and Microbiome Consortium (TIGMIC)"/>
            <person name="Jia N."/>
            <person name="Wang J."/>
            <person name="Shi W."/>
            <person name="Du L."/>
            <person name="Sun Y."/>
            <person name="Zhan W."/>
            <person name="Jiang J.F."/>
            <person name="Wang Q."/>
            <person name="Zhang B."/>
            <person name="Ji P."/>
            <person name="Bell-Sakyi L."/>
            <person name="Cui X.M."/>
            <person name="Yuan T.T."/>
            <person name="Jiang B.G."/>
            <person name="Yang W.F."/>
            <person name="Lam T.T."/>
            <person name="Chang Q.C."/>
            <person name="Ding S.J."/>
            <person name="Wang X.J."/>
            <person name="Zhu J.G."/>
            <person name="Ruan X.D."/>
            <person name="Zhao L."/>
            <person name="Wei J.T."/>
            <person name="Ye R.Z."/>
            <person name="Que T.C."/>
            <person name="Du C.H."/>
            <person name="Zhou Y.H."/>
            <person name="Cheng J.X."/>
            <person name="Dai P.F."/>
            <person name="Guo W.B."/>
            <person name="Han X.H."/>
            <person name="Huang E.J."/>
            <person name="Li L.F."/>
            <person name="Wei W."/>
            <person name="Gao Y.C."/>
            <person name="Liu J.Z."/>
            <person name="Shao H.Z."/>
            <person name="Wang X."/>
            <person name="Wang C.C."/>
            <person name="Yang T.C."/>
            <person name="Huo Q.B."/>
            <person name="Li W."/>
            <person name="Chen H.Y."/>
            <person name="Chen S.E."/>
            <person name="Zhou L.G."/>
            <person name="Ni X.B."/>
            <person name="Tian J.H."/>
            <person name="Sheng Y."/>
            <person name="Liu T."/>
            <person name="Pan Y.S."/>
            <person name="Xia L.Y."/>
            <person name="Li J."/>
            <person name="Zhao F."/>
            <person name="Cao W.C."/>
        </authorList>
    </citation>
    <scope>NUCLEOTIDE SEQUENCE [LARGE SCALE GENOMIC DNA]</scope>
    <source>
        <strain evidence="2">HaeL-2018</strain>
    </source>
</reference>
<proteinExistence type="predicted"/>
<gene>
    <name evidence="2" type="ORF">HPB48_003772</name>
</gene>
<evidence type="ECO:0000313" key="2">
    <source>
        <dbReference type="EMBL" id="KAH9361819.1"/>
    </source>
</evidence>
<dbReference type="VEuPathDB" id="VectorBase:HLOH_055971"/>
<organism evidence="2 3">
    <name type="scientific">Haemaphysalis longicornis</name>
    <name type="common">Bush tick</name>
    <dbReference type="NCBI Taxonomy" id="44386"/>
    <lineage>
        <taxon>Eukaryota</taxon>
        <taxon>Metazoa</taxon>
        <taxon>Ecdysozoa</taxon>
        <taxon>Arthropoda</taxon>
        <taxon>Chelicerata</taxon>
        <taxon>Arachnida</taxon>
        <taxon>Acari</taxon>
        <taxon>Parasitiformes</taxon>
        <taxon>Ixodida</taxon>
        <taxon>Ixodoidea</taxon>
        <taxon>Ixodidae</taxon>
        <taxon>Haemaphysalinae</taxon>
        <taxon>Haemaphysalis</taxon>
    </lineage>
</organism>
<feature type="region of interest" description="Disordered" evidence="1">
    <location>
        <begin position="137"/>
        <end position="156"/>
    </location>
</feature>
<evidence type="ECO:0000313" key="3">
    <source>
        <dbReference type="Proteomes" id="UP000821853"/>
    </source>
</evidence>
<name>A0A9J6FFQ1_HAELO</name>
<sequence length="184" mass="20578">MSRTRPVSKYTHFLAEEERYGLGTSSAHTVRVAVTTLGSHREPRHTRAPPSSRIARSWPHAAFKYLGPAVISLLATLLWSGIRGRQATPRHWIAEFPQGSRRSQRCALLIISARICKGERVVTSRLTGEIRAALPLGDARHHPRSAQSGAADVGKKPKLQWRRRRLRRRLTWPLEAAGELSATS</sequence>
<keyword evidence="3" id="KW-1185">Reference proteome</keyword>
<dbReference type="EMBL" id="JABSTR010000001">
    <property type="protein sequence ID" value="KAH9361819.1"/>
    <property type="molecule type" value="Genomic_DNA"/>
</dbReference>
<accession>A0A9J6FFQ1</accession>
<dbReference type="AlphaFoldDB" id="A0A9J6FFQ1"/>
<dbReference type="Proteomes" id="UP000821853">
    <property type="component" value="Chromosome 1"/>
</dbReference>
<comment type="caution">
    <text evidence="2">The sequence shown here is derived from an EMBL/GenBank/DDBJ whole genome shotgun (WGS) entry which is preliminary data.</text>
</comment>
<protein>
    <submittedName>
        <fullName evidence="2">Uncharacterized protein</fullName>
    </submittedName>
</protein>
<evidence type="ECO:0000256" key="1">
    <source>
        <dbReference type="SAM" id="MobiDB-lite"/>
    </source>
</evidence>